<evidence type="ECO:0000256" key="2">
    <source>
        <dbReference type="ARBA" id="ARBA00022618"/>
    </source>
</evidence>
<dbReference type="GO" id="GO:0034399">
    <property type="term" value="C:nuclear periphery"/>
    <property type="evidence" value="ECO:0007669"/>
    <property type="project" value="TreeGrafter"/>
</dbReference>
<dbReference type="InterPro" id="IPR015943">
    <property type="entry name" value="WD40/YVTN_repeat-like_dom_sf"/>
</dbReference>
<organism evidence="9 10">
    <name type="scientific">Sparassis crispa</name>
    <dbReference type="NCBI Taxonomy" id="139825"/>
    <lineage>
        <taxon>Eukaryota</taxon>
        <taxon>Fungi</taxon>
        <taxon>Dikarya</taxon>
        <taxon>Basidiomycota</taxon>
        <taxon>Agaricomycotina</taxon>
        <taxon>Agaricomycetes</taxon>
        <taxon>Polyporales</taxon>
        <taxon>Sparassidaceae</taxon>
        <taxon>Sparassis</taxon>
    </lineage>
</organism>
<dbReference type="EMBL" id="BFAD01000001">
    <property type="protein sequence ID" value="GBE77902.1"/>
    <property type="molecule type" value="Genomic_DNA"/>
</dbReference>
<dbReference type="STRING" id="139825.A0A401G6V7"/>
<name>A0A401G6V7_9APHY</name>
<feature type="domain" description="Anaphase-promoting complex subunit 4 long" evidence="8">
    <location>
        <begin position="299"/>
        <end position="501"/>
    </location>
</feature>
<dbReference type="InterPro" id="IPR024789">
    <property type="entry name" value="APC4"/>
</dbReference>
<evidence type="ECO:0000256" key="4">
    <source>
        <dbReference type="ARBA" id="ARBA00022786"/>
    </source>
</evidence>
<dbReference type="GO" id="GO:0051301">
    <property type="term" value="P:cell division"/>
    <property type="evidence" value="ECO:0007669"/>
    <property type="project" value="UniProtKB-KW"/>
</dbReference>
<sequence>MDGNSFAPLAFIHLPSPARLLRSAWCPDKDLLVIVTRLGGNDRISLWKMQGSKKWEVDVELDSSSRDEVTGIGWSPDGQTIAITHDPPKVTLHSIQDGRLERTLTISPPLTLLGRTYHLTDVWWFQERKQEATSSIPDIFKRGDIITGSAHSILRGQPLLDHLQDESQPLTATDLFAFQGSHSRMLAKSSIPEVILCWPTLPPDPLSASIKQSKLGGDQTRPGEELDEMDDSNVNSVLVASDDLGHLHCYLDGSYPLGAVVVGFDSSTTSLYKEKDIFFVHPRSSAAQATCLPPVVIQLPQLRQRILRDVARVSSSVRQLTWYVMRVVKDMREAWFGSDAQHGARELGPKWVRALEERQKDQFGVDEPHAMLDLTCLLTTGRASESLSDYLGSGEQMSERAIQKWESTMVDALIKLRDCSEKRVAPACQRLHLLLEEVHGWSQLSQYALFRIKTRDVAASLELTERAIVMASWLTATARRELTHFKEFMSWLKYETSRANSSTEAHTQPPPKHDMLEVNDYLMSGLVVSPIDKWFMGPVPRFSPQDIGVLGDQHDLTTVLQRARSVLKDREQIAWQSDARQKDLSHLDRNLDSLIQELATRCQRIFGEAANGAARSAVVLSGPTYPPLRVKNTWSSEDPRDLPLRDRTVQSSDQPDAFQQYLVMQTPRVGERSYLCLARLEHARVAAAAPLQVSVAVLESCVMQDDSKMPVDVLNAEFFDDKNFIVVYRPREVGQALIATVSYSDLSYETIQLQGYVNDLAREGLNMEVMQRLSDGQLSSVPMPIVQARTLAGCKEGKVTLAVNGRVGRRVACVLDEAGMSLEIFDMEGEEDETDELGQ</sequence>
<evidence type="ECO:0000256" key="1">
    <source>
        <dbReference type="ARBA" id="ARBA00016067"/>
    </source>
</evidence>
<evidence type="ECO:0000313" key="9">
    <source>
        <dbReference type="EMBL" id="GBE77902.1"/>
    </source>
</evidence>
<evidence type="ECO:0000256" key="3">
    <source>
        <dbReference type="ARBA" id="ARBA00022776"/>
    </source>
</evidence>
<dbReference type="PANTHER" id="PTHR13260:SF0">
    <property type="entry name" value="ANAPHASE-PROMOTING COMPLEX SUBUNIT 4"/>
    <property type="match status" value="1"/>
</dbReference>
<dbReference type="GO" id="GO:0031145">
    <property type="term" value="P:anaphase-promoting complex-dependent catabolic process"/>
    <property type="evidence" value="ECO:0007669"/>
    <property type="project" value="InterPro"/>
</dbReference>
<keyword evidence="3" id="KW-0498">Mitosis</keyword>
<evidence type="ECO:0000259" key="8">
    <source>
        <dbReference type="Pfam" id="PF12896"/>
    </source>
</evidence>
<dbReference type="Proteomes" id="UP000287166">
    <property type="component" value="Unassembled WGS sequence"/>
</dbReference>
<keyword evidence="10" id="KW-1185">Reference proteome</keyword>
<dbReference type="PANTHER" id="PTHR13260">
    <property type="entry name" value="ANAPHASE PROMOTING COMPLEX SUBUNIT 4 APC4"/>
    <property type="match status" value="1"/>
</dbReference>
<dbReference type="OrthoDB" id="10259843at2759"/>
<dbReference type="Pfam" id="PF12894">
    <property type="entry name" value="ANAPC4_WD40"/>
    <property type="match status" value="1"/>
</dbReference>
<evidence type="ECO:0000313" key="10">
    <source>
        <dbReference type="Proteomes" id="UP000287166"/>
    </source>
</evidence>
<dbReference type="InterPro" id="IPR024977">
    <property type="entry name" value="Apc4-like_WD40_dom"/>
</dbReference>
<dbReference type="RefSeq" id="XP_027608815.1">
    <property type="nucleotide sequence ID" value="XM_027753014.1"/>
</dbReference>
<dbReference type="SUPFAM" id="SSF69322">
    <property type="entry name" value="Tricorn protease domain 2"/>
    <property type="match status" value="1"/>
</dbReference>
<dbReference type="GeneID" id="38774819"/>
<feature type="domain" description="Anaphase-promoting complex subunit 4-like WD40" evidence="7">
    <location>
        <begin position="24"/>
        <end position="109"/>
    </location>
</feature>
<keyword evidence="4" id="KW-0833">Ubl conjugation pathway</keyword>
<dbReference type="AlphaFoldDB" id="A0A401G6V7"/>
<comment type="caution">
    <text evidence="9">The sequence shown here is derived from an EMBL/GenBank/DDBJ whole genome shotgun (WGS) entry which is preliminary data.</text>
</comment>
<keyword evidence="5" id="KW-0131">Cell cycle</keyword>
<dbReference type="GO" id="GO:0070979">
    <property type="term" value="P:protein K11-linked ubiquitination"/>
    <property type="evidence" value="ECO:0007669"/>
    <property type="project" value="TreeGrafter"/>
</dbReference>
<accession>A0A401G6V7</accession>
<proteinExistence type="predicted"/>
<dbReference type="Pfam" id="PF12896">
    <property type="entry name" value="ANAPC4"/>
    <property type="match status" value="1"/>
</dbReference>
<dbReference type="GO" id="GO:0005680">
    <property type="term" value="C:anaphase-promoting complex"/>
    <property type="evidence" value="ECO:0007669"/>
    <property type="project" value="InterPro"/>
</dbReference>
<evidence type="ECO:0000256" key="6">
    <source>
        <dbReference type="SAM" id="MobiDB-lite"/>
    </source>
</evidence>
<evidence type="ECO:0000259" key="7">
    <source>
        <dbReference type="Pfam" id="PF12894"/>
    </source>
</evidence>
<reference evidence="9 10" key="1">
    <citation type="journal article" date="2018" name="Sci. Rep.">
        <title>Genome sequence of the cauliflower mushroom Sparassis crispa (Hanabiratake) and its association with beneficial usage.</title>
        <authorList>
            <person name="Kiyama R."/>
            <person name="Furutani Y."/>
            <person name="Kawaguchi K."/>
            <person name="Nakanishi T."/>
        </authorList>
    </citation>
    <scope>NUCLEOTIDE SEQUENCE [LARGE SCALE GENOMIC DNA]</scope>
</reference>
<dbReference type="InParanoid" id="A0A401G6V7"/>
<gene>
    <name evidence="9" type="ORF">SCP_0107840</name>
</gene>
<feature type="region of interest" description="Disordered" evidence="6">
    <location>
        <begin position="208"/>
        <end position="229"/>
    </location>
</feature>
<evidence type="ECO:0000256" key="5">
    <source>
        <dbReference type="ARBA" id="ARBA00023306"/>
    </source>
</evidence>
<protein>
    <recommendedName>
        <fullName evidence="1">Anaphase-promoting complex subunit 4</fullName>
    </recommendedName>
</protein>
<keyword evidence="2" id="KW-0132">Cell division</keyword>
<dbReference type="Gene3D" id="2.130.10.10">
    <property type="entry name" value="YVTN repeat-like/Quinoprotein amine dehydrogenase"/>
    <property type="match status" value="1"/>
</dbReference>
<dbReference type="InterPro" id="IPR024790">
    <property type="entry name" value="APC4_long_dom"/>
</dbReference>